<dbReference type="InterPro" id="IPR036237">
    <property type="entry name" value="Xyl_isomerase-like_sf"/>
</dbReference>
<sequence length="276" mass="29795">MPALRHVPVALSSASVYPEGAAAAFEIAATLGYDGVEIMVWTDPISQNSRALRALADHHGLDIVSIHAPTLLLTQRVLGPDPWGKVDGSIELAHEVGAPTVVLHPPFRWQKEYARTFADGVAEREHDSGIVLAVENMFPWAARGRQVQAYLPHWDPVAQPYDHVTIDLSHTATAGSDAMQMVTDLGSRLSHVHLADGLPTTHKDDHLVPGRGSQPCAEVLAHVAGSDFAGSVVLEVGTRKRPREREADLRESLDFARRHLGQAGDEPVADVDDPAS</sequence>
<dbReference type="RefSeq" id="WP_068321443.1">
    <property type="nucleotide sequence ID" value="NZ_CP104874.1"/>
</dbReference>
<organism evidence="4 5">
    <name type="scientific">Janibacter terrae</name>
    <dbReference type="NCBI Taxonomy" id="103817"/>
    <lineage>
        <taxon>Bacteria</taxon>
        <taxon>Bacillati</taxon>
        <taxon>Actinomycetota</taxon>
        <taxon>Actinomycetes</taxon>
        <taxon>Micrococcales</taxon>
        <taxon>Intrasporangiaceae</taxon>
        <taxon>Janibacter</taxon>
    </lineage>
</organism>
<feature type="domain" description="Xylose isomerase-like TIM barrel" evidence="3">
    <location>
        <begin position="25"/>
        <end position="258"/>
    </location>
</feature>
<dbReference type="SUPFAM" id="SSF51658">
    <property type="entry name" value="Xylose isomerase-like"/>
    <property type="match status" value="1"/>
</dbReference>
<evidence type="ECO:0000313" key="5">
    <source>
        <dbReference type="Proteomes" id="UP001381003"/>
    </source>
</evidence>
<dbReference type="GO" id="GO:0016853">
    <property type="term" value="F:isomerase activity"/>
    <property type="evidence" value="ECO:0007669"/>
    <property type="project" value="UniProtKB-KW"/>
</dbReference>
<feature type="compositionally biased region" description="Acidic residues" evidence="2">
    <location>
        <begin position="267"/>
        <end position="276"/>
    </location>
</feature>
<reference evidence="4 5" key="1">
    <citation type="submission" date="2022-09" db="EMBL/GenBank/DDBJ databases">
        <title>Complete genome sequence of Janibacter terrae strain COS04-44, PCL-degrading bacteria isolated from oil spilled coast.</title>
        <authorList>
            <person name="Park H."/>
            <person name="Kim J.Y."/>
            <person name="An S.H."/>
            <person name="Lee C.M."/>
            <person name="Weon H.-Y."/>
        </authorList>
    </citation>
    <scope>NUCLEOTIDE SEQUENCE [LARGE SCALE GENOMIC DNA]</scope>
    <source>
        <strain evidence="4 5">COS04-44</strain>
    </source>
</reference>
<protein>
    <submittedName>
        <fullName evidence="4">Sugar phosphate isomerase/epimerase</fullName>
    </submittedName>
</protein>
<evidence type="ECO:0000256" key="1">
    <source>
        <dbReference type="ARBA" id="ARBA00023277"/>
    </source>
</evidence>
<evidence type="ECO:0000313" key="4">
    <source>
        <dbReference type="EMBL" id="WWF04118.1"/>
    </source>
</evidence>
<name>A0ABZ2FC65_9MICO</name>
<dbReference type="EMBL" id="CP104874">
    <property type="protein sequence ID" value="WWF04118.1"/>
    <property type="molecule type" value="Genomic_DNA"/>
</dbReference>
<keyword evidence="1" id="KW-0119">Carbohydrate metabolism</keyword>
<evidence type="ECO:0000256" key="2">
    <source>
        <dbReference type="SAM" id="MobiDB-lite"/>
    </source>
</evidence>
<dbReference type="Gene3D" id="3.20.20.150">
    <property type="entry name" value="Divalent-metal-dependent TIM barrel enzymes"/>
    <property type="match status" value="1"/>
</dbReference>
<keyword evidence="5" id="KW-1185">Reference proteome</keyword>
<feature type="region of interest" description="Disordered" evidence="2">
    <location>
        <begin position="239"/>
        <end position="276"/>
    </location>
</feature>
<dbReference type="PANTHER" id="PTHR12110">
    <property type="entry name" value="HYDROXYPYRUVATE ISOMERASE"/>
    <property type="match status" value="1"/>
</dbReference>
<dbReference type="Pfam" id="PF01261">
    <property type="entry name" value="AP_endonuc_2"/>
    <property type="match status" value="1"/>
</dbReference>
<keyword evidence="4" id="KW-0413">Isomerase</keyword>
<gene>
    <name evidence="4" type="ORF">N5P18_10440</name>
</gene>
<dbReference type="InterPro" id="IPR013022">
    <property type="entry name" value="Xyl_isomerase-like_TIM-brl"/>
</dbReference>
<dbReference type="PANTHER" id="PTHR12110:SF47">
    <property type="match status" value="1"/>
</dbReference>
<accession>A0ABZ2FC65</accession>
<dbReference type="InterPro" id="IPR050312">
    <property type="entry name" value="IolE/XylAMocC-like"/>
</dbReference>
<dbReference type="Proteomes" id="UP001381003">
    <property type="component" value="Chromosome"/>
</dbReference>
<evidence type="ECO:0000259" key="3">
    <source>
        <dbReference type="Pfam" id="PF01261"/>
    </source>
</evidence>
<proteinExistence type="predicted"/>
<feature type="compositionally biased region" description="Basic and acidic residues" evidence="2">
    <location>
        <begin position="243"/>
        <end position="257"/>
    </location>
</feature>